<keyword evidence="1" id="KW-0229">DNA integration</keyword>
<feature type="domain" description="Core-binding (CB)" evidence="4">
    <location>
        <begin position="1"/>
        <end position="84"/>
    </location>
</feature>
<dbReference type="InterPro" id="IPR010998">
    <property type="entry name" value="Integrase_recombinase_N"/>
</dbReference>
<evidence type="ECO:0000256" key="3">
    <source>
        <dbReference type="PROSITE-ProRule" id="PRU01248"/>
    </source>
</evidence>
<organism evidence="6 7">
    <name type="scientific">Marinobacter nauticus</name>
    <name type="common">Marinobacter hydrocarbonoclasticus</name>
    <name type="synonym">Marinobacter aquaeolei</name>
    <dbReference type="NCBI Taxonomy" id="2743"/>
    <lineage>
        <taxon>Bacteria</taxon>
        <taxon>Pseudomonadati</taxon>
        <taxon>Pseudomonadota</taxon>
        <taxon>Gammaproteobacteria</taxon>
        <taxon>Pseudomonadales</taxon>
        <taxon>Marinobacteraceae</taxon>
        <taxon>Marinobacter</taxon>
    </lineage>
</organism>
<evidence type="ECO:0000313" key="5">
    <source>
        <dbReference type="EMBL" id="RBP73336.1"/>
    </source>
</evidence>
<dbReference type="GO" id="GO:0003677">
    <property type="term" value="F:DNA binding"/>
    <property type="evidence" value="ECO:0007669"/>
    <property type="project" value="UniProtKB-UniRule"/>
</dbReference>
<dbReference type="EMBL" id="QNSA01000006">
    <property type="protein sequence ID" value="RBP73336.1"/>
    <property type="molecule type" value="Genomic_DNA"/>
</dbReference>
<evidence type="ECO:0000259" key="4">
    <source>
        <dbReference type="PROSITE" id="PS51900"/>
    </source>
</evidence>
<proteinExistence type="predicted"/>
<evidence type="ECO:0000256" key="2">
    <source>
        <dbReference type="ARBA" id="ARBA00023125"/>
    </source>
</evidence>
<dbReference type="Proteomes" id="UP000253065">
    <property type="component" value="Unassembled WGS sequence"/>
</dbReference>
<dbReference type="InterPro" id="IPR044068">
    <property type="entry name" value="CB"/>
</dbReference>
<dbReference type="Gene3D" id="1.10.150.130">
    <property type="match status" value="1"/>
</dbReference>
<evidence type="ECO:0000313" key="6">
    <source>
        <dbReference type="EMBL" id="RCW34155.1"/>
    </source>
</evidence>
<dbReference type="Proteomes" id="UP000252795">
    <property type="component" value="Unassembled WGS sequence"/>
</dbReference>
<comment type="caution">
    <text evidence="6">The sequence shown here is derived from an EMBL/GenBank/DDBJ whole genome shotgun (WGS) entry which is preliminary data.</text>
</comment>
<dbReference type="EMBL" id="QPJB01000006">
    <property type="protein sequence ID" value="RCW34155.1"/>
    <property type="molecule type" value="Genomic_DNA"/>
</dbReference>
<dbReference type="GO" id="GO:0015074">
    <property type="term" value="P:DNA integration"/>
    <property type="evidence" value="ECO:0007669"/>
    <property type="project" value="UniProtKB-KW"/>
</dbReference>
<dbReference type="AlphaFoldDB" id="A0A368V1D2"/>
<accession>A0A368V1D2</accession>
<sequence>MSKSPFLQSVRTEIRTKQYSYRTEKTYLYWVRQFILFNDKKHPEVMGNREIERFLNHLAVNRGVSPATQNQALCAIIFLYKNVLKREIESLHYKMSKTLRRILFATLLPPSY</sequence>
<dbReference type="Pfam" id="PF13495">
    <property type="entry name" value="Phage_int_SAM_4"/>
    <property type="match status" value="1"/>
</dbReference>
<keyword evidence="2 3" id="KW-0238">DNA-binding</keyword>
<evidence type="ECO:0000313" key="7">
    <source>
        <dbReference type="Proteomes" id="UP000252795"/>
    </source>
</evidence>
<protein>
    <submittedName>
        <fullName evidence="6">Integrase-like protein</fullName>
    </submittedName>
</protein>
<dbReference type="PROSITE" id="PS51900">
    <property type="entry name" value="CB"/>
    <property type="match status" value="1"/>
</dbReference>
<reference evidence="6 7" key="1">
    <citation type="submission" date="2018-07" db="EMBL/GenBank/DDBJ databases">
        <title>Freshwater and sediment microbial communities from various areas in North America, analyzing microbe dynamics in response to fracking.</title>
        <authorList>
            <person name="Lamendella R."/>
        </authorList>
    </citation>
    <scope>NUCLEOTIDE SEQUENCE [LARGE SCALE GENOMIC DNA]</scope>
    <source>
        <strain evidence="6 7">114E</strain>
        <strain evidence="5 8">114E_o</strain>
    </source>
</reference>
<gene>
    <name evidence="6" type="ORF">DET51_106193</name>
    <name evidence="5" type="ORF">DET64_106193</name>
</gene>
<keyword evidence="8" id="KW-1185">Reference proteome</keyword>
<dbReference type="RefSeq" id="WP_235853670.1">
    <property type="nucleotide sequence ID" value="NZ_QNSA01000006.1"/>
</dbReference>
<name>A0A368V1D2_MARNT</name>
<evidence type="ECO:0000256" key="1">
    <source>
        <dbReference type="ARBA" id="ARBA00022908"/>
    </source>
</evidence>
<evidence type="ECO:0000313" key="8">
    <source>
        <dbReference type="Proteomes" id="UP000253065"/>
    </source>
</evidence>
<dbReference type="InterPro" id="IPR004107">
    <property type="entry name" value="Integrase_SAM-like_N"/>
</dbReference>